<dbReference type="EMBL" id="CP031165">
    <property type="protein sequence ID" value="AXV05128.1"/>
    <property type="molecule type" value="Genomic_DNA"/>
</dbReference>
<reference evidence="2 3" key="1">
    <citation type="submission" date="2018-09" db="EMBL/GenBank/DDBJ databases">
        <title>Complete genome sequence of Euzebya sp. DY32-46 isolated from seawater of Pacific Ocean.</title>
        <authorList>
            <person name="Xu L."/>
            <person name="Wu Y.-H."/>
            <person name="Xu X.-W."/>
        </authorList>
    </citation>
    <scope>NUCLEOTIDE SEQUENCE [LARGE SCALE GENOMIC DNA]</scope>
    <source>
        <strain evidence="2 3">DY32-46</strain>
    </source>
</reference>
<evidence type="ECO:0000313" key="2">
    <source>
        <dbReference type="EMBL" id="AXV05128.1"/>
    </source>
</evidence>
<dbReference type="RefSeq" id="WP_114589982.1">
    <property type="nucleotide sequence ID" value="NZ_CP031165.1"/>
</dbReference>
<organism evidence="2 3">
    <name type="scientific">Euzebya pacifica</name>
    <dbReference type="NCBI Taxonomy" id="1608957"/>
    <lineage>
        <taxon>Bacteria</taxon>
        <taxon>Bacillati</taxon>
        <taxon>Actinomycetota</taxon>
        <taxon>Nitriliruptoria</taxon>
        <taxon>Euzebyales</taxon>
    </lineage>
</organism>
<feature type="transmembrane region" description="Helical" evidence="1">
    <location>
        <begin position="100"/>
        <end position="123"/>
    </location>
</feature>
<dbReference type="KEGG" id="euz:DVS28_a0421"/>
<keyword evidence="3" id="KW-1185">Reference proteome</keyword>
<gene>
    <name evidence="2" type="ORF">DVS28_a0421</name>
</gene>
<feature type="transmembrane region" description="Helical" evidence="1">
    <location>
        <begin position="71"/>
        <end position="88"/>
    </location>
</feature>
<feature type="transmembrane region" description="Helical" evidence="1">
    <location>
        <begin position="129"/>
        <end position="150"/>
    </location>
</feature>
<feature type="transmembrane region" description="Helical" evidence="1">
    <location>
        <begin position="38"/>
        <end position="59"/>
    </location>
</feature>
<dbReference type="OrthoDB" id="5123165at2"/>
<dbReference type="Proteomes" id="UP000264006">
    <property type="component" value="Chromosome"/>
</dbReference>
<keyword evidence="1" id="KW-0472">Membrane</keyword>
<name>A0A346XSD1_9ACTN</name>
<evidence type="ECO:0000313" key="3">
    <source>
        <dbReference type="Proteomes" id="UP000264006"/>
    </source>
</evidence>
<accession>A0A346XSD1</accession>
<protein>
    <submittedName>
        <fullName evidence="2">Uncharacterized protein</fullName>
    </submittedName>
</protein>
<keyword evidence="1" id="KW-0812">Transmembrane</keyword>
<keyword evidence="1" id="KW-1133">Transmembrane helix</keyword>
<proteinExistence type="predicted"/>
<sequence>MENDFHRPDHDRPSRGEAAEALAALDADRERLATGSRVPWSLLAALGGVGAWWVGAAAFTNPGADYEPPTSIWLALGAVFVVLHLIQRETGIRFRKMGTTANWAVAGIVATCTVLFSVSLGLVASGLQWAVAFTSLAGFAATTWLAGIAYRSAFSTLRRG</sequence>
<dbReference type="AlphaFoldDB" id="A0A346XSD1"/>
<evidence type="ECO:0000256" key="1">
    <source>
        <dbReference type="SAM" id="Phobius"/>
    </source>
</evidence>